<feature type="compositionally biased region" description="Basic and acidic residues" evidence="1">
    <location>
        <begin position="1"/>
        <end position="27"/>
    </location>
</feature>
<dbReference type="EMBL" id="JAWQEG010003134">
    <property type="protein sequence ID" value="KAK3867789.1"/>
    <property type="molecule type" value="Genomic_DNA"/>
</dbReference>
<feature type="compositionally biased region" description="Basic and acidic residues" evidence="1">
    <location>
        <begin position="53"/>
        <end position="71"/>
    </location>
</feature>
<proteinExistence type="predicted"/>
<comment type="caution">
    <text evidence="2">The sequence shown here is derived from an EMBL/GenBank/DDBJ whole genome shotgun (WGS) entry which is preliminary data.</text>
</comment>
<dbReference type="Proteomes" id="UP001286313">
    <property type="component" value="Unassembled WGS sequence"/>
</dbReference>
<protein>
    <submittedName>
        <fullName evidence="2">Uncharacterized protein</fullName>
    </submittedName>
</protein>
<organism evidence="2 3">
    <name type="scientific">Petrolisthes cinctipes</name>
    <name type="common">Flat porcelain crab</name>
    <dbReference type="NCBI Taxonomy" id="88211"/>
    <lineage>
        <taxon>Eukaryota</taxon>
        <taxon>Metazoa</taxon>
        <taxon>Ecdysozoa</taxon>
        <taxon>Arthropoda</taxon>
        <taxon>Crustacea</taxon>
        <taxon>Multicrustacea</taxon>
        <taxon>Malacostraca</taxon>
        <taxon>Eumalacostraca</taxon>
        <taxon>Eucarida</taxon>
        <taxon>Decapoda</taxon>
        <taxon>Pleocyemata</taxon>
        <taxon>Anomura</taxon>
        <taxon>Galatheoidea</taxon>
        <taxon>Porcellanidae</taxon>
        <taxon>Petrolisthes</taxon>
    </lineage>
</organism>
<dbReference type="AlphaFoldDB" id="A0AAE1K9K5"/>
<accession>A0AAE1K9K5</accession>
<feature type="compositionally biased region" description="Basic and acidic residues" evidence="1">
    <location>
        <begin position="79"/>
        <end position="108"/>
    </location>
</feature>
<name>A0AAE1K9K5_PETCI</name>
<evidence type="ECO:0000313" key="2">
    <source>
        <dbReference type="EMBL" id="KAK3867789.1"/>
    </source>
</evidence>
<evidence type="ECO:0000313" key="3">
    <source>
        <dbReference type="Proteomes" id="UP001286313"/>
    </source>
</evidence>
<keyword evidence="3" id="KW-1185">Reference proteome</keyword>
<gene>
    <name evidence="2" type="ORF">Pcinc_026778</name>
</gene>
<sequence>MGGKWKRVEERNGAWEVERKSGEGCWKEEEEGSGEESGGWWCKEEEDGSAKGWRKEVAHGKWKEKVEEGGARKRRREMGKKVEDGNRGRKWKRVEERSGGWEVGKKVK</sequence>
<feature type="region of interest" description="Disordered" evidence="1">
    <location>
        <begin position="1"/>
        <end position="108"/>
    </location>
</feature>
<reference evidence="2" key="1">
    <citation type="submission" date="2023-10" db="EMBL/GenBank/DDBJ databases">
        <title>Genome assemblies of two species of porcelain crab, Petrolisthes cinctipes and Petrolisthes manimaculis (Anomura: Porcellanidae).</title>
        <authorList>
            <person name="Angst P."/>
        </authorList>
    </citation>
    <scope>NUCLEOTIDE SEQUENCE</scope>
    <source>
        <strain evidence="2">PB745_01</strain>
        <tissue evidence="2">Gill</tissue>
    </source>
</reference>
<evidence type="ECO:0000256" key="1">
    <source>
        <dbReference type="SAM" id="MobiDB-lite"/>
    </source>
</evidence>